<reference evidence="7" key="1">
    <citation type="journal article" date="2019" name="Int. J. Syst. Evol. Microbiol.">
        <title>The Global Catalogue of Microorganisms (GCM) 10K type strain sequencing project: providing services to taxonomists for standard genome sequencing and annotation.</title>
        <authorList>
            <consortium name="The Broad Institute Genomics Platform"/>
            <consortium name="The Broad Institute Genome Sequencing Center for Infectious Disease"/>
            <person name="Wu L."/>
            <person name="Ma J."/>
        </authorList>
    </citation>
    <scope>NUCLEOTIDE SEQUENCE [LARGE SCALE GENOMIC DNA]</scope>
    <source>
        <strain evidence="7">JCM 18326</strain>
    </source>
</reference>
<gene>
    <name evidence="6" type="ORF">GCM10023331_23590</name>
</gene>
<dbReference type="InterPro" id="IPR036737">
    <property type="entry name" value="OmpA-like_sf"/>
</dbReference>
<evidence type="ECO:0000256" key="4">
    <source>
        <dbReference type="PROSITE-ProRule" id="PRU00473"/>
    </source>
</evidence>
<dbReference type="InterPro" id="IPR006665">
    <property type="entry name" value="OmpA-like"/>
</dbReference>
<dbReference type="InterPro" id="IPR006664">
    <property type="entry name" value="OMP_bac"/>
</dbReference>
<dbReference type="CDD" id="cd07185">
    <property type="entry name" value="OmpA_C-like"/>
    <property type="match status" value="1"/>
</dbReference>
<proteinExistence type="predicted"/>
<evidence type="ECO:0000256" key="2">
    <source>
        <dbReference type="ARBA" id="ARBA00023136"/>
    </source>
</evidence>
<dbReference type="PANTHER" id="PTHR30329:SF21">
    <property type="entry name" value="LIPOPROTEIN YIAD-RELATED"/>
    <property type="match status" value="1"/>
</dbReference>
<feature type="domain" description="OmpA-like" evidence="5">
    <location>
        <begin position="163"/>
        <end position="278"/>
    </location>
</feature>
<evidence type="ECO:0000256" key="3">
    <source>
        <dbReference type="ARBA" id="ARBA00023237"/>
    </source>
</evidence>
<dbReference type="PANTHER" id="PTHR30329">
    <property type="entry name" value="STATOR ELEMENT OF FLAGELLAR MOTOR COMPLEX"/>
    <property type="match status" value="1"/>
</dbReference>
<dbReference type="EMBL" id="BAABJX010000035">
    <property type="protein sequence ID" value="GAA4837708.1"/>
    <property type="molecule type" value="Genomic_DNA"/>
</dbReference>
<dbReference type="RefSeq" id="WP_345372048.1">
    <property type="nucleotide sequence ID" value="NZ_BAABJX010000035.1"/>
</dbReference>
<evidence type="ECO:0000313" key="6">
    <source>
        <dbReference type="EMBL" id="GAA4837708.1"/>
    </source>
</evidence>
<dbReference type="SUPFAM" id="SSF103088">
    <property type="entry name" value="OmpA-like"/>
    <property type="match status" value="1"/>
</dbReference>
<comment type="caution">
    <text evidence="6">The sequence shown here is derived from an EMBL/GenBank/DDBJ whole genome shotgun (WGS) entry which is preliminary data.</text>
</comment>
<sequence>MRMKTAYYRILALFLYTFVEFMAPVHAQNVRSNPLLMPLGEYELVYTEEKFDKIEFPLSEVELTTITGNKEYVAYELKNKPSTSSGNNYRKQKIMNQFSEVVRRYSGEEIYKNEDAAGYYIKSRGAEIWCLVETYKEGEGYSISIMTKKKLQEAETAEDMLALIEKKGSLDLYIGFASGSAELTDDSYLNIREVARFLKKAPSLKISIEGHTDNVGTPENNKRLSQARAAAVKEALVNVGVPADRMTTKGWGQERPIASNTTKDGRLKNRRVSIVKRN</sequence>
<evidence type="ECO:0000259" key="5">
    <source>
        <dbReference type="PROSITE" id="PS51123"/>
    </source>
</evidence>
<dbReference type="InterPro" id="IPR050330">
    <property type="entry name" value="Bact_OuterMem_StrucFunc"/>
</dbReference>
<dbReference type="PRINTS" id="PR01021">
    <property type="entry name" value="OMPADOMAIN"/>
</dbReference>
<keyword evidence="2 4" id="KW-0472">Membrane</keyword>
<dbReference type="Pfam" id="PF00691">
    <property type="entry name" value="OmpA"/>
    <property type="match status" value="1"/>
</dbReference>
<keyword evidence="7" id="KW-1185">Reference proteome</keyword>
<name>A0ABP9DCR9_9BACT</name>
<comment type="subcellular location">
    <subcellularLocation>
        <location evidence="1">Cell outer membrane</location>
    </subcellularLocation>
</comment>
<dbReference type="PROSITE" id="PS51123">
    <property type="entry name" value="OMPA_2"/>
    <property type="match status" value="1"/>
</dbReference>
<organism evidence="6 7">
    <name type="scientific">Algivirga pacifica</name>
    <dbReference type="NCBI Taxonomy" id="1162670"/>
    <lineage>
        <taxon>Bacteria</taxon>
        <taxon>Pseudomonadati</taxon>
        <taxon>Bacteroidota</taxon>
        <taxon>Cytophagia</taxon>
        <taxon>Cytophagales</taxon>
        <taxon>Flammeovirgaceae</taxon>
        <taxon>Algivirga</taxon>
    </lineage>
</organism>
<protein>
    <recommendedName>
        <fullName evidence="5">OmpA-like domain-containing protein</fullName>
    </recommendedName>
</protein>
<evidence type="ECO:0000313" key="7">
    <source>
        <dbReference type="Proteomes" id="UP001500298"/>
    </source>
</evidence>
<keyword evidence="3" id="KW-0998">Cell outer membrane</keyword>
<evidence type="ECO:0000256" key="1">
    <source>
        <dbReference type="ARBA" id="ARBA00004442"/>
    </source>
</evidence>
<accession>A0ABP9DCR9</accession>
<dbReference type="Gene3D" id="3.30.1330.60">
    <property type="entry name" value="OmpA-like domain"/>
    <property type="match status" value="1"/>
</dbReference>
<dbReference type="Proteomes" id="UP001500298">
    <property type="component" value="Unassembled WGS sequence"/>
</dbReference>